<dbReference type="EMBL" id="MELK01000041">
    <property type="protein sequence ID" value="OFW56715.1"/>
    <property type="molecule type" value="Genomic_DNA"/>
</dbReference>
<comment type="caution">
    <text evidence="2">The sequence shown here is derived from an EMBL/GenBank/DDBJ whole genome shotgun (WGS) entry which is preliminary data.</text>
</comment>
<feature type="domain" description="Sporulation stage II protein D amidase enhancer LytB N-terminal" evidence="1">
    <location>
        <begin position="100"/>
        <end position="188"/>
    </location>
</feature>
<protein>
    <recommendedName>
        <fullName evidence="1">Sporulation stage II protein D amidase enhancer LytB N-terminal domain-containing protein</fullName>
    </recommendedName>
</protein>
<dbReference type="InterPro" id="IPR036698">
    <property type="entry name" value="TM1070-like_sf"/>
</dbReference>
<dbReference type="InterPro" id="IPR013486">
    <property type="entry name" value="SpoIID/LytB"/>
</dbReference>
<evidence type="ECO:0000313" key="2">
    <source>
        <dbReference type="EMBL" id="OFW56715.1"/>
    </source>
</evidence>
<dbReference type="Gene3D" id="2.60.290.11">
    <property type="entry name" value="TM1070-like"/>
    <property type="match status" value="4"/>
</dbReference>
<evidence type="ECO:0000259" key="1">
    <source>
        <dbReference type="Pfam" id="PF08486"/>
    </source>
</evidence>
<name>A0A1F2WIL5_9ACTN</name>
<dbReference type="NCBIfam" id="TIGR02669">
    <property type="entry name" value="SpoIID_LytB"/>
    <property type="match status" value="1"/>
</dbReference>
<organism evidence="2 3">
    <name type="scientific">Candidatus Solincola sediminis</name>
    <dbReference type="NCBI Taxonomy" id="1797199"/>
    <lineage>
        <taxon>Bacteria</taxon>
        <taxon>Bacillati</taxon>
        <taxon>Actinomycetota</taxon>
        <taxon>Candidatus Geothermincolia</taxon>
        <taxon>Candidatus Geothermincolales</taxon>
        <taxon>Candidatus Geothermincolaceae</taxon>
        <taxon>Candidatus Solincola</taxon>
    </lineage>
</organism>
<proteinExistence type="predicted"/>
<reference evidence="2 3" key="1">
    <citation type="journal article" date="2016" name="Nat. Commun.">
        <title>Thousands of microbial genomes shed light on interconnected biogeochemical processes in an aquifer system.</title>
        <authorList>
            <person name="Anantharaman K."/>
            <person name="Brown C.T."/>
            <person name="Hug L.A."/>
            <person name="Sharon I."/>
            <person name="Castelle C.J."/>
            <person name="Probst A.J."/>
            <person name="Thomas B.C."/>
            <person name="Singh A."/>
            <person name="Wilkins M.J."/>
            <person name="Karaoz U."/>
            <person name="Brodie E.L."/>
            <person name="Williams K.H."/>
            <person name="Hubbard S.S."/>
            <person name="Banfield J.F."/>
        </authorList>
    </citation>
    <scope>NUCLEOTIDE SEQUENCE [LARGE SCALE GENOMIC DNA]</scope>
</reference>
<dbReference type="AlphaFoldDB" id="A0A1F2WIL5"/>
<dbReference type="Proteomes" id="UP000177876">
    <property type="component" value="Unassembled WGS sequence"/>
</dbReference>
<accession>A0A1F2WIL5</accession>
<gene>
    <name evidence="2" type="ORF">A2Y75_08010</name>
</gene>
<dbReference type="GO" id="GO:0030435">
    <property type="term" value="P:sporulation resulting in formation of a cellular spore"/>
    <property type="evidence" value="ECO:0007669"/>
    <property type="project" value="InterPro"/>
</dbReference>
<sequence>MMRGKKSRKRMWVCILVLAVLITFSSFSLQDARPASAAGGNITFNGHGKGHGVGMCMSGVYMRAQRGETYQTMIPYYYQGVSFGTMDDNETLRVLCRDGVVRTYTFKEYLYRQEEEPNSWPQEGLKVLAIAMRTYTRSVKNNKKHDAQGYDICPSGSCCQAFNEAIDPSKRPNIVAAVDATAGLVITYNGNPIVAAYSSNCGGHTATSAEVWGGAGYAYWKAVPDDACVGTNGHDWTVTMSWQDLEAKLNSNANTAVGALYGATVLTLGPSGRVTKMRLQGSGGSKEVSGSFFASVAGLPTNFFAIAQSNFDEYILLGNTSESQEAKVHITYTMPGGNQYEADYVVGPRSRNTVFVNSFLQNTEVSAKVESDIPILAERAMYFSYRGNWTGGSDTLGTASPANTWYFAEGYTGTGFEEWICVLNAGDNQANLTMRFQTQEEGEKVVGGLSVPAHSRRTFSVNDLLGGKYQTSLKLESDQPVVAERPMYFDYSGTANLHWTGGHCVMGTNSLSKQYYLAEGTTRTGFEEWLTLQNPNPDEITVNATYQLGEGQGAPVDKGYTLPGNSRRTIFVPNEVGRDKDVSIYVSSASDFLAERPMYFDYTFAGSHWTGGHCVIGSPQTANEWLFAEGYTGDGFNEWLCLQNPGDQDTTVSITYYTQEAGALETKTETIPARSRKTIMVNQHAGGAYQLSTDIKVTAGPGIVAERPMYFNYAHTRDGGSDALGLTAPSTIWYFAEGYTGQ</sequence>
<dbReference type="InterPro" id="IPR043777">
    <property type="entry name" value="DUF5719"/>
</dbReference>
<dbReference type="Pfam" id="PF18986">
    <property type="entry name" value="DUF5719"/>
    <property type="match status" value="1"/>
</dbReference>
<evidence type="ECO:0000313" key="3">
    <source>
        <dbReference type="Proteomes" id="UP000177876"/>
    </source>
</evidence>
<dbReference type="Pfam" id="PF08486">
    <property type="entry name" value="SpoIID"/>
    <property type="match status" value="1"/>
</dbReference>
<dbReference type="InterPro" id="IPR013693">
    <property type="entry name" value="SpoIID/LytB_N"/>
</dbReference>
<dbReference type="STRING" id="1797197.A2Y75_08010"/>